<proteinExistence type="predicted"/>
<keyword evidence="2" id="KW-0489">Methyltransferase</keyword>
<reference evidence="2" key="1">
    <citation type="submission" date="2020-05" db="EMBL/GenBank/DDBJ databases">
        <title>Identification of trans-AT polyketide cluster in two marine bacteria, producers of a novel glutaramide-containing polyketide sesbanimide D and analogs.</title>
        <authorList>
            <person name="Kacar D."/>
            <person name="Rodriguez P."/>
            <person name="Canedo L."/>
            <person name="Gonzalez E."/>
            <person name="Galan B."/>
            <person name="De La Calle F."/>
            <person name="Garcia J.L."/>
        </authorList>
    </citation>
    <scope>NUCLEOTIDE SEQUENCE</scope>
    <source>
        <strain evidence="2">PHM038</strain>
    </source>
</reference>
<dbReference type="Gene3D" id="3.40.50.150">
    <property type="entry name" value="Vaccinia Virus protein VP39"/>
    <property type="match status" value="1"/>
</dbReference>
<keyword evidence="2" id="KW-0808">Transferase</keyword>
<dbReference type="InterPro" id="IPR052514">
    <property type="entry name" value="SAM-dependent_MTase"/>
</dbReference>
<dbReference type="AlphaFoldDB" id="A0A926P3V8"/>
<dbReference type="RefSeq" id="WP_190293442.1">
    <property type="nucleotide sequence ID" value="NZ_JABFCZ010000025.1"/>
</dbReference>
<dbReference type="PANTHER" id="PTHR34203:SF15">
    <property type="entry name" value="SLL1173 PROTEIN"/>
    <property type="match status" value="1"/>
</dbReference>
<dbReference type="EMBL" id="JABFCZ010000025">
    <property type="protein sequence ID" value="MBD1548758.1"/>
    <property type="molecule type" value="Genomic_DNA"/>
</dbReference>
<evidence type="ECO:0000259" key="1">
    <source>
        <dbReference type="Pfam" id="PF05050"/>
    </source>
</evidence>
<dbReference type="PANTHER" id="PTHR34203">
    <property type="entry name" value="METHYLTRANSFERASE, FKBM FAMILY PROTEIN"/>
    <property type="match status" value="1"/>
</dbReference>
<organism evidence="2 3">
    <name type="scientific">Roseibium aggregatum</name>
    <dbReference type="NCBI Taxonomy" id="187304"/>
    <lineage>
        <taxon>Bacteria</taxon>
        <taxon>Pseudomonadati</taxon>
        <taxon>Pseudomonadota</taxon>
        <taxon>Alphaproteobacteria</taxon>
        <taxon>Hyphomicrobiales</taxon>
        <taxon>Stappiaceae</taxon>
        <taxon>Roseibium</taxon>
    </lineage>
</organism>
<accession>A0A926P3V8</accession>
<feature type="domain" description="Methyltransferase FkbM" evidence="1">
    <location>
        <begin position="48"/>
        <end position="247"/>
    </location>
</feature>
<dbReference type="Proteomes" id="UP000598467">
    <property type="component" value="Unassembled WGS sequence"/>
</dbReference>
<dbReference type="GO" id="GO:0032259">
    <property type="term" value="P:methylation"/>
    <property type="evidence" value="ECO:0007669"/>
    <property type="project" value="UniProtKB-KW"/>
</dbReference>
<dbReference type="InterPro" id="IPR029063">
    <property type="entry name" value="SAM-dependent_MTases_sf"/>
</dbReference>
<dbReference type="GO" id="GO:0008168">
    <property type="term" value="F:methyltransferase activity"/>
    <property type="evidence" value="ECO:0007669"/>
    <property type="project" value="UniProtKB-KW"/>
</dbReference>
<dbReference type="InterPro" id="IPR006342">
    <property type="entry name" value="FkbM_mtfrase"/>
</dbReference>
<gene>
    <name evidence="2" type="ORF">HK439_21040</name>
</gene>
<comment type="caution">
    <text evidence="2">The sequence shown here is derived from an EMBL/GenBank/DDBJ whole genome shotgun (WGS) entry which is preliminary data.</text>
</comment>
<sequence>MSLTTTLPDGRTVHCVNAYEVGYGWHEVVSDDLTERGLDLPADGTYFDVGANIGLFCLRLHDLCPEGRIFAFEPMPAAFEALKDNAAAMGDKVKANRLALGAAPGQAKFDHYPALSALSTGDSAVGKTLADGLKNLLFGQGGASADIRAVIDSTGTYERLGDEEFIEHLFQSEEVTADVDTLDNVVERFGVDTIDLLKIDTEGQERAVLDGISPALWPRIRQLLVEVHRGPEELQTIRAELEEHGYSTVVEDHPMAQGGAPVFHIYAHRPESAKYHRL</sequence>
<evidence type="ECO:0000313" key="2">
    <source>
        <dbReference type="EMBL" id="MBD1548758.1"/>
    </source>
</evidence>
<dbReference type="SUPFAM" id="SSF53335">
    <property type="entry name" value="S-adenosyl-L-methionine-dependent methyltransferases"/>
    <property type="match status" value="1"/>
</dbReference>
<evidence type="ECO:0000313" key="3">
    <source>
        <dbReference type="Proteomes" id="UP000598467"/>
    </source>
</evidence>
<protein>
    <submittedName>
        <fullName evidence="2">FkbM family methyltransferase</fullName>
    </submittedName>
</protein>
<name>A0A926P3V8_9HYPH</name>
<dbReference type="Pfam" id="PF05050">
    <property type="entry name" value="Methyltransf_21"/>
    <property type="match status" value="1"/>
</dbReference>
<dbReference type="NCBIfam" id="TIGR01444">
    <property type="entry name" value="fkbM_fam"/>
    <property type="match status" value="1"/>
</dbReference>